<evidence type="ECO:0000313" key="2">
    <source>
        <dbReference type="Proteomes" id="UP000249166"/>
    </source>
</evidence>
<accession>A0A328HG18</accession>
<gene>
    <name evidence="1" type="ORF">DBZ45_09980</name>
</gene>
<reference evidence="1 2" key="1">
    <citation type="submission" date="2018-04" db="EMBL/GenBank/DDBJ databases">
        <title>Bacteria isolated from cave deposits of Manipur.</title>
        <authorList>
            <person name="Sahoo D."/>
            <person name="Sarangthem I."/>
            <person name="Nandeibam J."/>
        </authorList>
    </citation>
    <scope>NUCLEOTIDE SEQUENCE [LARGE SCALE GENOMIC DNA]</scope>
    <source>
        <strain evidence="2">mrc11</strain>
    </source>
</reference>
<comment type="caution">
    <text evidence="1">The sequence shown here is derived from an EMBL/GenBank/DDBJ whole genome shotgun (WGS) entry which is preliminary data.</text>
</comment>
<dbReference type="EMBL" id="QLNP01000070">
    <property type="protein sequence ID" value="RAM37477.1"/>
    <property type="molecule type" value="Genomic_DNA"/>
</dbReference>
<dbReference type="AlphaFoldDB" id="A0A328HG18"/>
<sequence length="121" mass="12303">MAETAVPVMPATGAGLPLAGTGLSLAELQMITPQGRELAGARPAAHKSHFHAQHRYGYLQLFAVSEGTPGNSSLGSEGSGAQAAEVAGDWDRTPLFAGVRVFDAAQHLPSSPAVDPGSSPD</sequence>
<protein>
    <submittedName>
        <fullName evidence="1">Uncharacterized protein</fullName>
    </submittedName>
</protein>
<dbReference type="Proteomes" id="UP000249166">
    <property type="component" value="Unassembled WGS sequence"/>
</dbReference>
<evidence type="ECO:0000313" key="1">
    <source>
        <dbReference type="EMBL" id="RAM37477.1"/>
    </source>
</evidence>
<name>A0A328HG18_ARTGO</name>
<organism evidence="1 2">
    <name type="scientific">Arthrobacter globiformis</name>
    <dbReference type="NCBI Taxonomy" id="1665"/>
    <lineage>
        <taxon>Bacteria</taxon>
        <taxon>Bacillati</taxon>
        <taxon>Actinomycetota</taxon>
        <taxon>Actinomycetes</taxon>
        <taxon>Micrococcales</taxon>
        <taxon>Micrococcaceae</taxon>
        <taxon>Arthrobacter</taxon>
    </lineage>
</organism>
<proteinExistence type="predicted"/>